<dbReference type="InterPro" id="IPR048329">
    <property type="entry name" value="PcRGLX_1st"/>
</dbReference>
<evidence type="ECO:0000256" key="2">
    <source>
        <dbReference type="SAM" id="SignalP"/>
    </source>
</evidence>
<dbReference type="Pfam" id="PF21345">
    <property type="entry name" value="PcRGLX_2nd"/>
    <property type="match status" value="1"/>
</dbReference>
<organism evidence="6 7">
    <name type="scientific">Gillisia limnaea (strain DSM 15749 / LMG 21470 / R-8282)</name>
    <dbReference type="NCBI Taxonomy" id="865937"/>
    <lineage>
        <taxon>Bacteria</taxon>
        <taxon>Pseudomonadati</taxon>
        <taxon>Bacteroidota</taxon>
        <taxon>Flavobacteriia</taxon>
        <taxon>Flavobacteriales</taxon>
        <taxon>Flavobacteriaceae</taxon>
        <taxon>Gillisia</taxon>
    </lineage>
</organism>
<dbReference type="SUPFAM" id="SSF48208">
    <property type="entry name" value="Six-hairpin glycosidases"/>
    <property type="match status" value="1"/>
</dbReference>
<evidence type="ECO:0000259" key="3">
    <source>
        <dbReference type="Pfam" id="PF19501"/>
    </source>
</evidence>
<dbReference type="AlphaFoldDB" id="H2BXR1"/>
<feature type="region of interest" description="Disordered" evidence="1">
    <location>
        <begin position="333"/>
        <end position="352"/>
    </location>
</feature>
<dbReference type="OrthoDB" id="262615at2"/>
<accession>H2BXR1</accession>
<dbReference type="InterPro" id="IPR045793">
    <property type="entry name" value="PcRGLX/YetA-like"/>
</dbReference>
<dbReference type="InterPro" id="IPR008928">
    <property type="entry name" value="6-hairpin_glycosidase_sf"/>
</dbReference>
<dbReference type="EMBL" id="JH594606">
    <property type="protein sequence ID" value="EHQ03185.1"/>
    <property type="molecule type" value="Genomic_DNA"/>
</dbReference>
<proteinExistence type="predicted"/>
<evidence type="ECO:0000259" key="4">
    <source>
        <dbReference type="Pfam" id="PF21345"/>
    </source>
</evidence>
<feature type="domain" description="PcRGLX/YetA-like central beta-sandwich" evidence="4">
    <location>
        <begin position="124"/>
        <end position="251"/>
    </location>
</feature>
<evidence type="ECO:0000256" key="1">
    <source>
        <dbReference type="SAM" id="MobiDB-lite"/>
    </source>
</evidence>
<keyword evidence="7" id="KW-1185">Reference proteome</keyword>
<dbReference type="HOGENOM" id="CLU_331129_0_0_10"/>
<protein>
    <submittedName>
        <fullName evidence="6">Uncharacterized protein</fullName>
    </submittedName>
</protein>
<gene>
    <name evidence="6" type="ORF">Gilli_2567</name>
</gene>
<evidence type="ECO:0000313" key="6">
    <source>
        <dbReference type="EMBL" id="EHQ03185.1"/>
    </source>
</evidence>
<feature type="domain" description="PcRGLX/YetA-like C-terminal alpha/alpha toroid" evidence="5">
    <location>
        <begin position="477"/>
        <end position="585"/>
    </location>
</feature>
<name>H2BXR1_GILLR</name>
<dbReference type="Pfam" id="PF21346">
    <property type="entry name" value="PcRGLX_3rd"/>
    <property type="match status" value="1"/>
</dbReference>
<reference evidence="7" key="1">
    <citation type="journal article" date="2012" name="Stand. Genomic Sci.">
        <title>Genome sequence of the Antarctic rhodopsins-containing flavobacterium Gillisia limnaea type strain (R-8282(T)).</title>
        <authorList>
            <person name="Riedel T."/>
            <person name="Held B."/>
            <person name="Nolan M."/>
            <person name="Lucas S."/>
            <person name="Lapidus A."/>
            <person name="Tice H."/>
            <person name="Del Rio T.G."/>
            <person name="Cheng J.F."/>
            <person name="Han C."/>
            <person name="Tapia R."/>
            <person name="Goodwin L.A."/>
            <person name="Pitluck S."/>
            <person name="Liolios K."/>
            <person name="Mavromatis K."/>
            <person name="Pagani I."/>
            <person name="Ivanova N."/>
            <person name="Mikhailova N."/>
            <person name="Pati A."/>
            <person name="Chen A."/>
            <person name="Palaniappan K."/>
            <person name="Land M."/>
            <person name="Rohde M."/>
            <person name="Tindall B.J."/>
            <person name="Detter J.C."/>
            <person name="Goker M."/>
            <person name="Bristow J."/>
            <person name="Eisen J.A."/>
            <person name="Markowitz V."/>
            <person name="Hugenholtz P."/>
            <person name="Kyrpides N.C."/>
            <person name="Klenk H.P."/>
            <person name="Woyke T."/>
        </authorList>
    </citation>
    <scope>NUCLEOTIDE SEQUENCE [LARGE SCALE GENOMIC DNA]</scope>
    <source>
        <strain evidence="7">DSM 15749 / LMG 21470 / R-8282</strain>
    </source>
</reference>
<feature type="domain" description="PcRGLX/YetA-like N-terminal RIFT barrel" evidence="3">
    <location>
        <begin position="37"/>
        <end position="85"/>
    </location>
</feature>
<evidence type="ECO:0000259" key="5">
    <source>
        <dbReference type="Pfam" id="PF21346"/>
    </source>
</evidence>
<dbReference type="PANTHER" id="PTHR40081">
    <property type="entry name" value="CONCANAVALIN A-LIKE LECTIN/GLUCANASE"/>
    <property type="match status" value="1"/>
</dbReference>
<feature type="signal peptide" evidence="2">
    <location>
        <begin position="1"/>
        <end position="19"/>
    </location>
</feature>
<dbReference type="InterPro" id="IPR048331">
    <property type="entry name" value="PcRGLX/YetA_3rd"/>
</dbReference>
<dbReference type="GO" id="GO:0005975">
    <property type="term" value="P:carbohydrate metabolic process"/>
    <property type="evidence" value="ECO:0007669"/>
    <property type="project" value="InterPro"/>
</dbReference>
<dbReference type="PANTHER" id="PTHR40081:SF1">
    <property type="entry name" value="TAT PATHWAY SIGNAL SEQUENCE DOMAIN PROTEIN"/>
    <property type="match status" value="1"/>
</dbReference>
<dbReference type="Pfam" id="PF19501">
    <property type="entry name" value="PcRGLX_1st"/>
    <property type="match status" value="1"/>
</dbReference>
<dbReference type="RefSeq" id="WP_006989492.1">
    <property type="nucleotide sequence ID" value="NZ_JH594606.1"/>
</dbReference>
<dbReference type="InterPro" id="IPR048330">
    <property type="entry name" value="PcRGLX/YetA_2nd"/>
</dbReference>
<evidence type="ECO:0000313" key="7">
    <source>
        <dbReference type="Proteomes" id="UP000003844"/>
    </source>
</evidence>
<sequence length="884" mass="102221">MKKIFLLLLVQTLIFVSTAQTQQKIPINIENNIEGAPITIGIPFPKDALKSIDNIRLLNSQGEEIPVQTTEVTSWLPSSSSVKWAWIFFFSEKSSSYTLEFGPDVSPKLYSERIVSTNNMRPQGGISVNTGPLQFTIDKQGSGFLDQVHLDLNNNNQFEEDEKIASAPEEKRGTFLDILDENGLDMSRAVIHEVFREKGSGPLHTIFRVEGTYVYENENNPSPFIIRIHAYAGKSYIKVLHTLTYTGEPDKHKKQQGQHANIATQNEILLSEETMNDPGWTQPNDQIAGCGLTFNYHLNNKASFSSSTYEGDWYQNPNLKDFKVDQLNNKKTGILQTGPNQNLPNKTSSSTERINGFNSKIYNGENILKETQQSKGWIDISDSSKGISVGIKNFFKEYPKELQVDPNSNTLSGYIWPSSIEPMSFERKHTEKDGGMLANFAQGITKTTEFIYYFHGRPEIEQIKDVINYSLQAPVGHASPQWYAQTKVYGNMAPFSSKHEEFENALQYKYDWWAFNQKWEPWFGIFDYGDGKNYYIEGEWYQWNNNEPMVDFQLWTNFMRTGDAKYYYLAEGMSKHTMDVDNIHWPKKRTYLGQINDAVDYWDYEDEPESTPYLGIGRRHAEEHWYSLLSAHVWIQGWIASYYLTGDQRALEVAKMTGDTYLKRIWGDHDLRGRRLYLSVLNLVELYDATKSTKYKKELDERVAIMLELQKEQGGNIIIDRYGYSQTYVAQGLYKYYQLTGDEAVKKALLDHARWVLNVPPYNHQMESYLATIYPLLLGYEFTGNEIYLNEAKKRAEYLKVDKLQKASNEFNNQKEYSQALLNISHLPKEEDGRFTNWETNQGLRVFGWTHAYNIPYLLYWLDKEGQKEKETINKPKINKISGE</sequence>
<dbReference type="Proteomes" id="UP000003844">
    <property type="component" value="Unassembled WGS sequence"/>
</dbReference>
<dbReference type="STRING" id="865937.Gilli_2567"/>
<feature type="chain" id="PRO_5003560531" evidence="2">
    <location>
        <begin position="20"/>
        <end position="884"/>
    </location>
</feature>
<dbReference type="eggNOG" id="COG3533">
    <property type="taxonomic scope" value="Bacteria"/>
</dbReference>
<keyword evidence="2" id="KW-0732">Signal</keyword>